<dbReference type="Pfam" id="PF01420">
    <property type="entry name" value="Methylase_S"/>
    <property type="match status" value="1"/>
</dbReference>
<dbReference type="PANTHER" id="PTHR30408:SF12">
    <property type="entry name" value="TYPE I RESTRICTION ENZYME MJAVIII SPECIFICITY SUBUNIT"/>
    <property type="match status" value="1"/>
</dbReference>
<evidence type="ECO:0000313" key="7">
    <source>
        <dbReference type="Proteomes" id="UP000321379"/>
    </source>
</evidence>
<dbReference type="GO" id="GO:0003677">
    <property type="term" value="F:DNA binding"/>
    <property type="evidence" value="ECO:0007669"/>
    <property type="project" value="UniProtKB-KW"/>
</dbReference>
<dbReference type="InterPro" id="IPR052021">
    <property type="entry name" value="Type-I_RS_S_subunit"/>
</dbReference>
<evidence type="ECO:0000256" key="4">
    <source>
        <dbReference type="SAM" id="MobiDB-lite"/>
    </source>
</evidence>
<dbReference type="PANTHER" id="PTHR30408">
    <property type="entry name" value="TYPE-1 RESTRICTION ENZYME ECOKI SPECIFICITY PROTEIN"/>
    <property type="match status" value="1"/>
</dbReference>
<dbReference type="Gene3D" id="3.90.220.20">
    <property type="entry name" value="DNA methylase specificity domains"/>
    <property type="match status" value="2"/>
</dbReference>
<comment type="similarity">
    <text evidence="1">Belongs to the type-I restriction system S methylase family.</text>
</comment>
<sequence length="383" mass="41100">MNIAMRLSDVTDVVEPSAPDPGSLEFLYIDLGSVDAVSKVVAFPNRILVSAAPARARQRLRRGDVLVSTVRPGLNCVASVSPPLEGATASSAFSVLRPRPELIDDRYLFHWVQTPSFVAEMTRLATGGATPVVSDLQVRESSIPVPSLPDQRRMADILDQSDQLRHERRSAIALLDELVDATLLDLLESAERVGRLQNLIESATPGSPVKQGGEVALPFIRGSNIVDGEIDLADLSEASPDARGVDSRGPDSPDESRLVRNGDVLFCRTGNSATIAKAAVFRGEMASYGVPLLRIRPAVAHAGDFLAAYLNSVPGRAALRSLASITAKSLASMPVPLPTSSALSQFSGRLHDIRQARAIERLQSARLDELQASLQFRAFTGRL</sequence>
<dbReference type="EMBL" id="VRMG01000004">
    <property type="protein sequence ID" value="TXN31957.1"/>
    <property type="molecule type" value="Genomic_DNA"/>
</dbReference>
<proteinExistence type="inferred from homology"/>
<comment type="caution">
    <text evidence="6">The sequence shown here is derived from an EMBL/GenBank/DDBJ whole genome shotgun (WGS) entry which is preliminary data.</text>
</comment>
<evidence type="ECO:0000256" key="3">
    <source>
        <dbReference type="ARBA" id="ARBA00023125"/>
    </source>
</evidence>
<evidence type="ECO:0000259" key="5">
    <source>
        <dbReference type="Pfam" id="PF01420"/>
    </source>
</evidence>
<dbReference type="AlphaFoldDB" id="A0A5C8UWH7"/>
<feature type="compositionally biased region" description="Basic and acidic residues" evidence="4">
    <location>
        <begin position="243"/>
        <end position="257"/>
    </location>
</feature>
<dbReference type="RefSeq" id="WP_147782206.1">
    <property type="nucleotide sequence ID" value="NZ_VRMG01000004.1"/>
</dbReference>
<gene>
    <name evidence="6" type="ORF">FVP33_03275</name>
</gene>
<dbReference type="GO" id="GO:0009307">
    <property type="term" value="P:DNA restriction-modification system"/>
    <property type="evidence" value="ECO:0007669"/>
    <property type="project" value="UniProtKB-KW"/>
</dbReference>
<dbReference type="SUPFAM" id="SSF116734">
    <property type="entry name" value="DNA methylase specificity domain"/>
    <property type="match status" value="2"/>
</dbReference>
<feature type="domain" description="Type I restriction modification DNA specificity" evidence="5">
    <location>
        <begin position="86"/>
        <end position="167"/>
    </location>
</feature>
<dbReference type="Proteomes" id="UP000321379">
    <property type="component" value="Unassembled WGS sequence"/>
</dbReference>
<evidence type="ECO:0000256" key="2">
    <source>
        <dbReference type="ARBA" id="ARBA00022747"/>
    </source>
</evidence>
<evidence type="ECO:0000313" key="6">
    <source>
        <dbReference type="EMBL" id="TXN31957.1"/>
    </source>
</evidence>
<protein>
    <recommendedName>
        <fullName evidence="5">Type I restriction modification DNA specificity domain-containing protein</fullName>
    </recommendedName>
</protein>
<keyword evidence="3" id="KW-0238">DNA-binding</keyword>
<organism evidence="6 7">
    <name type="scientific">Lacisediminihabitans profunda</name>
    <dbReference type="NCBI Taxonomy" id="2594790"/>
    <lineage>
        <taxon>Bacteria</taxon>
        <taxon>Bacillati</taxon>
        <taxon>Actinomycetota</taxon>
        <taxon>Actinomycetes</taxon>
        <taxon>Micrococcales</taxon>
        <taxon>Microbacteriaceae</taxon>
        <taxon>Lacisediminihabitans</taxon>
    </lineage>
</organism>
<feature type="region of interest" description="Disordered" evidence="4">
    <location>
        <begin position="237"/>
        <end position="257"/>
    </location>
</feature>
<dbReference type="InterPro" id="IPR000055">
    <property type="entry name" value="Restrct_endonuc_typeI_TRD"/>
</dbReference>
<reference evidence="6 7" key="1">
    <citation type="submission" date="2019-08" db="EMBL/GenBank/DDBJ databases">
        <title>Bacterial whole genome sequence for Glaciihabitans sp. CHu50b-6-2.</title>
        <authorList>
            <person name="Jin L."/>
        </authorList>
    </citation>
    <scope>NUCLEOTIDE SEQUENCE [LARGE SCALE GENOMIC DNA]</scope>
    <source>
        <strain evidence="6 7">CHu50b-6-2</strain>
    </source>
</reference>
<keyword evidence="7" id="KW-1185">Reference proteome</keyword>
<name>A0A5C8UWH7_9MICO</name>
<dbReference type="InterPro" id="IPR044946">
    <property type="entry name" value="Restrct_endonuc_typeI_TRD_sf"/>
</dbReference>
<keyword evidence="2" id="KW-0680">Restriction system</keyword>
<accession>A0A5C8UWH7</accession>
<evidence type="ECO:0000256" key="1">
    <source>
        <dbReference type="ARBA" id="ARBA00010923"/>
    </source>
</evidence>